<feature type="transmembrane region" description="Helical" evidence="11">
    <location>
        <begin position="82"/>
        <end position="100"/>
    </location>
</feature>
<dbReference type="InterPro" id="IPR017452">
    <property type="entry name" value="GPCR_Rhodpsn_7TM"/>
</dbReference>
<evidence type="ECO:0000313" key="14">
    <source>
        <dbReference type="Proteomes" id="UP001286313"/>
    </source>
</evidence>
<feature type="compositionally biased region" description="Basic residues" evidence="10">
    <location>
        <begin position="139"/>
        <end position="152"/>
    </location>
</feature>
<keyword evidence="9" id="KW-0807">Transducer</keyword>
<accession>A0AAE1G9W2</accession>
<dbReference type="PANTHER" id="PTHR46925:SF2">
    <property type="entry name" value="G-PROTEIN COUPLED RECEPTOR TKR-1-RELATED"/>
    <property type="match status" value="1"/>
</dbReference>
<feature type="compositionally biased region" description="Polar residues" evidence="10">
    <location>
        <begin position="167"/>
        <end position="176"/>
    </location>
</feature>
<evidence type="ECO:0000259" key="12">
    <source>
        <dbReference type="PROSITE" id="PS50262"/>
    </source>
</evidence>
<evidence type="ECO:0000256" key="11">
    <source>
        <dbReference type="SAM" id="Phobius"/>
    </source>
</evidence>
<dbReference type="InterPro" id="IPR000276">
    <property type="entry name" value="GPCR_Rhodpsn"/>
</dbReference>
<evidence type="ECO:0000256" key="8">
    <source>
        <dbReference type="ARBA" id="ARBA00023170"/>
    </source>
</evidence>
<dbReference type="Gene3D" id="1.20.1070.10">
    <property type="entry name" value="Rhodopsin 7-helix transmembrane proteins"/>
    <property type="match status" value="1"/>
</dbReference>
<dbReference type="PANTHER" id="PTHR46925">
    <property type="entry name" value="G-PROTEIN COUPLED RECEPTOR TKR-1-RELATED"/>
    <property type="match status" value="1"/>
</dbReference>
<evidence type="ECO:0000256" key="5">
    <source>
        <dbReference type="ARBA" id="ARBA00022989"/>
    </source>
</evidence>
<evidence type="ECO:0000256" key="10">
    <source>
        <dbReference type="SAM" id="MobiDB-lite"/>
    </source>
</evidence>
<sequence length="254" mass="29170">MSVMLVCYYLIGRELWGSRSIGELTDRQVTSIKSKRRVVKMFIAIVTMFGVCWLPQQAFFLYTFHDARVLDTTHIQHVYLTLYWLAMANSMINPVIYYWMNARFRSYFREVVLGCVCLRCPRRRLSSYDGSPTPARRNPNTHHHHHHHHHHHTGDDPSSRSRSDTRQGVNGTVRTFHGSRSNNHILVYSSRERLNIRNGRLVSSGGGGGGGGGGLDHTTTPPGPNNLPLRTLNHFQSPMTDLYQYRAVKYQSEF</sequence>
<dbReference type="Proteomes" id="UP001286313">
    <property type="component" value="Unassembled WGS sequence"/>
</dbReference>
<protein>
    <recommendedName>
        <fullName evidence="12">G-protein coupled receptors family 1 profile domain-containing protein</fullName>
    </recommendedName>
</protein>
<keyword evidence="4 11" id="KW-0812">Transmembrane</keyword>
<evidence type="ECO:0000256" key="6">
    <source>
        <dbReference type="ARBA" id="ARBA00023040"/>
    </source>
</evidence>
<evidence type="ECO:0000313" key="13">
    <source>
        <dbReference type="EMBL" id="KAK3887914.1"/>
    </source>
</evidence>
<comment type="caution">
    <text evidence="13">The sequence shown here is derived from an EMBL/GenBank/DDBJ whole genome shotgun (WGS) entry which is preliminary data.</text>
</comment>
<keyword evidence="14" id="KW-1185">Reference proteome</keyword>
<dbReference type="EMBL" id="JAWQEG010000601">
    <property type="protein sequence ID" value="KAK3887914.1"/>
    <property type="molecule type" value="Genomic_DNA"/>
</dbReference>
<feature type="domain" description="G-protein coupled receptors family 1 profile" evidence="12">
    <location>
        <begin position="1"/>
        <end position="97"/>
    </location>
</feature>
<keyword evidence="7 11" id="KW-0472">Membrane</keyword>
<evidence type="ECO:0000256" key="9">
    <source>
        <dbReference type="ARBA" id="ARBA00023224"/>
    </source>
</evidence>
<evidence type="ECO:0000256" key="7">
    <source>
        <dbReference type="ARBA" id="ARBA00023136"/>
    </source>
</evidence>
<dbReference type="PROSITE" id="PS50262">
    <property type="entry name" value="G_PROTEIN_RECEP_F1_2"/>
    <property type="match status" value="1"/>
</dbReference>
<evidence type="ECO:0000256" key="2">
    <source>
        <dbReference type="ARBA" id="ARBA00010663"/>
    </source>
</evidence>
<evidence type="ECO:0000256" key="3">
    <source>
        <dbReference type="ARBA" id="ARBA00022475"/>
    </source>
</evidence>
<dbReference type="GO" id="GO:0004995">
    <property type="term" value="F:tachykinin receptor activity"/>
    <property type="evidence" value="ECO:0007669"/>
    <property type="project" value="InterPro"/>
</dbReference>
<name>A0AAE1G9W2_PETCI</name>
<feature type="region of interest" description="Disordered" evidence="10">
    <location>
        <begin position="202"/>
        <end position="224"/>
    </location>
</feature>
<keyword evidence="8" id="KW-0675">Receptor</keyword>
<gene>
    <name evidence="13" type="ORF">Pcinc_007997</name>
</gene>
<dbReference type="InterPro" id="IPR001681">
    <property type="entry name" value="Neurokn_rcpt"/>
</dbReference>
<keyword evidence="3" id="KW-1003">Cell membrane</keyword>
<feature type="compositionally biased region" description="Basic and acidic residues" evidence="10">
    <location>
        <begin position="153"/>
        <end position="165"/>
    </location>
</feature>
<dbReference type="PRINTS" id="PR00237">
    <property type="entry name" value="GPCRRHODOPSN"/>
</dbReference>
<dbReference type="Pfam" id="PF00001">
    <property type="entry name" value="7tm_1"/>
    <property type="match status" value="1"/>
</dbReference>
<reference evidence="13" key="1">
    <citation type="submission" date="2023-10" db="EMBL/GenBank/DDBJ databases">
        <title>Genome assemblies of two species of porcelain crab, Petrolisthes cinctipes and Petrolisthes manimaculis (Anomura: Porcellanidae).</title>
        <authorList>
            <person name="Angst P."/>
        </authorList>
    </citation>
    <scope>NUCLEOTIDE SEQUENCE</scope>
    <source>
        <strain evidence="13">PB745_01</strain>
        <tissue evidence="13">Gill</tissue>
    </source>
</reference>
<dbReference type="GO" id="GO:0005886">
    <property type="term" value="C:plasma membrane"/>
    <property type="evidence" value="ECO:0007669"/>
    <property type="project" value="UniProtKB-SubCell"/>
</dbReference>
<dbReference type="AlphaFoldDB" id="A0AAE1G9W2"/>
<proteinExistence type="inferred from homology"/>
<comment type="similarity">
    <text evidence="2">Belongs to the G-protein coupled receptor 1 family.</text>
</comment>
<feature type="transmembrane region" description="Helical" evidence="11">
    <location>
        <begin position="41"/>
        <end position="62"/>
    </location>
</feature>
<keyword evidence="5 11" id="KW-1133">Transmembrane helix</keyword>
<dbReference type="SUPFAM" id="SSF81321">
    <property type="entry name" value="Family A G protein-coupled receptor-like"/>
    <property type="match status" value="1"/>
</dbReference>
<organism evidence="13 14">
    <name type="scientific">Petrolisthes cinctipes</name>
    <name type="common">Flat porcelain crab</name>
    <dbReference type="NCBI Taxonomy" id="88211"/>
    <lineage>
        <taxon>Eukaryota</taxon>
        <taxon>Metazoa</taxon>
        <taxon>Ecdysozoa</taxon>
        <taxon>Arthropoda</taxon>
        <taxon>Crustacea</taxon>
        <taxon>Multicrustacea</taxon>
        <taxon>Malacostraca</taxon>
        <taxon>Eumalacostraca</taxon>
        <taxon>Eucarida</taxon>
        <taxon>Decapoda</taxon>
        <taxon>Pleocyemata</taxon>
        <taxon>Anomura</taxon>
        <taxon>Galatheoidea</taxon>
        <taxon>Porcellanidae</taxon>
        <taxon>Petrolisthes</taxon>
    </lineage>
</organism>
<comment type="subcellular location">
    <subcellularLocation>
        <location evidence="1">Cell membrane</location>
        <topology evidence="1">Multi-pass membrane protein</topology>
    </subcellularLocation>
</comment>
<evidence type="ECO:0000256" key="1">
    <source>
        <dbReference type="ARBA" id="ARBA00004651"/>
    </source>
</evidence>
<feature type="compositionally biased region" description="Gly residues" evidence="10">
    <location>
        <begin position="204"/>
        <end position="215"/>
    </location>
</feature>
<keyword evidence="6" id="KW-0297">G-protein coupled receptor</keyword>
<evidence type="ECO:0000256" key="4">
    <source>
        <dbReference type="ARBA" id="ARBA00022692"/>
    </source>
</evidence>
<feature type="region of interest" description="Disordered" evidence="10">
    <location>
        <begin position="127"/>
        <end position="176"/>
    </location>
</feature>